<dbReference type="SUPFAM" id="SSF53850">
    <property type="entry name" value="Periplasmic binding protein-like II"/>
    <property type="match status" value="1"/>
</dbReference>
<dbReference type="InterPro" id="IPR036388">
    <property type="entry name" value="WH-like_DNA-bd_sf"/>
</dbReference>
<evidence type="ECO:0000313" key="6">
    <source>
        <dbReference type="EMBL" id="MDQ1119431.1"/>
    </source>
</evidence>
<dbReference type="EMBL" id="JAUTBB010000001">
    <property type="protein sequence ID" value="MDQ1119431.1"/>
    <property type="molecule type" value="Genomic_DNA"/>
</dbReference>
<evidence type="ECO:0000256" key="2">
    <source>
        <dbReference type="ARBA" id="ARBA00023015"/>
    </source>
</evidence>
<dbReference type="InterPro" id="IPR058163">
    <property type="entry name" value="LysR-type_TF_proteobact-type"/>
</dbReference>
<gene>
    <name evidence="6" type="ORF">QE383_001739</name>
</gene>
<dbReference type="Gene3D" id="1.10.10.10">
    <property type="entry name" value="Winged helix-like DNA-binding domain superfamily/Winged helix DNA-binding domain"/>
    <property type="match status" value="1"/>
</dbReference>
<comment type="caution">
    <text evidence="6">The sequence shown here is derived from an EMBL/GenBank/DDBJ whole genome shotgun (WGS) entry which is preliminary data.</text>
</comment>
<dbReference type="Pfam" id="PF03466">
    <property type="entry name" value="LysR_substrate"/>
    <property type="match status" value="1"/>
</dbReference>
<dbReference type="PANTHER" id="PTHR30537">
    <property type="entry name" value="HTH-TYPE TRANSCRIPTIONAL REGULATOR"/>
    <property type="match status" value="1"/>
</dbReference>
<dbReference type="InterPro" id="IPR000847">
    <property type="entry name" value="LysR_HTH_N"/>
</dbReference>
<dbReference type="GO" id="GO:0003700">
    <property type="term" value="F:DNA-binding transcription factor activity"/>
    <property type="evidence" value="ECO:0007669"/>
    <property type="project" value="InterPro"/>
</dbReference>
<dbReference type="CDD" id="cd08422">
    <property type="entry name" value="PBP2_CrgA_like"/>
    <property type="match status" value="1"/>
</dbReference>
<reference evidence="6" key="1">
    <citation type="submission" date="2023-07" db="EMBL/GenBank/DDBJ databases">
        <title>Functional and genomic diversity of the sorghum phyllosphere microbiome.</title>
        <authorList>
            <person name="Shade A."/>
        </authorList>
    </citation>
    <scope>NUCLEOTIDE SEQUENCE</scope>
    <source>
        <strain evidence="6">SORGH_AS_0908</strain>
    </source>
</reference>
<protein>
    <submittedName>
        <fullName evidence="6">DNA-binding transcriptional LysR family regulator</fullName>
    </submittedName>
</protein>
<dbReference type="Pfam" id="PF00126">
    <property type="entry name" value="HTH_1"/>
    <property type="match status" value="1"/>
</dbReference>
<comment type="similarity">
    <text evidence="1">Belongs to the LysR transcriptional regulatory family.</text>
</comment>
<dbReference type="PROSITE" id="PS50931">
    <property type="entry name" value="HTH_LYSR"/>
    <property type="match status" value="1"/>
</dbReference>
<organism evidence="6 7">
    <name type="scientific">Pseudoxanthomonas winnipegensis</name>
    <dbReference type="NCBI Taxonomy" id="2480810"/>
    <lineage>
        <taxon>Bacteria</taxon>
        <taxon>Pseudomonadati</taxon>
        <taxon>Pseudomonadota</taxon>
        <taxon>Gammaproteobacteria</taxon>
        <taxon>Lysobacterales</taxon>
        <taxon>Lysobacteraceae</taxon>
        <taxon>Pseudoxanthomonas</taxon>
    </lineage>
</organism>
<name>A0AAW8GEI1_9GAMM</name>
<evidence type="ECO:0000256" key="1">
    <source>
        <dbReference type="ARBA" id="ARBA00009437"/>
    </source>
</evidence>
<keyword evidence="4" id="KW-0804">Transcription</keyword>
<dbReference type="PANTHER" id="PTHR30537:SF5">
    <property type="entry name" value="HTH-TYPE TRANSCRIPTIONAL ACTIVATOR TTDR-RELATED"/>
    <property type="match status" value="1"/>
</dbReference>
<dbReference type="SUPFAM" id="SSF46785">
    <property type="entry name" value="Winged helix' DNA-binding domain"/>
    <property type="match status" value="1"/>
</dbReference>
<accession>A0AAW8GEI1</accession>
<sequence>MSICSPIEVLNALKCELVVRESRTMQPTIEELQALVHVVEAGGVAAAARRMGVAKSVVSKRVRDLETALRTGLFLRLGRRLQPTEAGLRAYEDALPILSGIDRLMEAATADVSRFIGIIRMAAPRSFGQQWLAPILFDFMTKHPGIEIHLELDDRLVDLHAGGFDLALRIGSVEDNRLAYRPVGIAPARLYASPSQFAGSTALTHPSQLADHRCLAYDNGGGVQPWRFEPARRGQPFSFTPATRLRTNGSEALVAAAVAGLGIARLPDFLASEALAAGQLQIVDVRGWSLPSDSIKLVWPQKKRMKRAVSVLLAAIAESI</sequence>
<dbReference type="AlphaFoldDB" id="A0AAW8GEI1"/>
<proteinExistence type="inferred from homology"/>
<keyword evidence="3 6" id="KW-0238">DNA-binding</keyword>
<dbReference type="InterPro" id="IPR036390">
    <property type="entry name" value="WH_DNA-bd_sf"/>
</dbReference>
<dbReference type="Proteomes" id="UP001234354">
    <property type="component" value="Unassembled WGS sequence"/>
</dbReference>
<feature type="domain" description="HTH lysR-type" evidence="5">
    <location>
        <begin position="27"/>
        <end position="84"/>
    </location>
</feature>
<evidence type="ECO:0000259" key="5">
    <source>
        <dbReference type="PROSITE" id="PS50931"/>
    </source>
</evidence>
<keyword evidence="2" id="KW-0805">Transcription regulation</keyword>
<evidence type="ECO:0000256" key="3">
    <source>
        <dbReference type="ARBA" id="ARBA00023125"/>
    </source>
</evidence>
<dbReference type="InterPro" id="IPR005119">
    <property type="entry name" value="LysR_subst-bd"/>
</dbReference>
<dbReference type="GO" id="GO:0043565">
    <property type="term" value="F:sequence-specific DNA binding"/>
    <property type="evidence" value="ECO:0007669"/>
    <property type="project" value="TreeGrafter"/>
</dbReference>
<evidence type="ECO:0000256" key="4">
    <source>
        <dbReference type="ARBA" id="ARBA00023163"/>
    </source>
</evidence>
<dbReference type="Gene3D" id="3.40.190.290">
    <property type="match status" value="1"/>
</dbReference>
<evidence type="ECO:0000313" key="7">
    <source>
        <dbReference type="Proteomes" id="UP001234354"/>
    </source>
</evidence>
<dbReference type="GO" id="GO:0006351">
    <property type="term" value="P:DNA-templated transcription"/>
    <property type="evidence" value="ECO:0007669"/>
    <property type="project" value="TreeGrafter"/>
</dbReference>